<dbReference type="PANTHER" id="PTHR21343:SF10">
    <property type="entry name" value="DRTGG DOMAIN-CONTAINING PROTEIN"/>
    <property type="match status" value="1"/>
</dbReference>
<dbReference type="PANTHER" id="PTHR21343">
    <property type="entry name" value="DETHIOBIOTIN SYNTHETASE"/>
    <property type="match status" value="1"/>
</dbReference>
<dbReference type="Gene3D" id="3.40.50.300">
    <property type="entry name" value="P-loop containing nucleotide triphosphate hydrolases"/>
    <property type="match status" value="1"/>
</dbReference>
<sequence>EAAITTIMESGMKPSDEPGMKPAIVMICGARSGIGKSHTALAIMMSLLAKQIVKPVELAYIKPATQCDDGQLISRWCHDNGVACQAIGPIVYRPGFSYNVISGSISSDTLLNDVKQSVEAISHGKKFVLVDGVGYPSVGSCTGTSNAHIAQLLHIPVIFVAPGGVGDAIDSVNLVLPFFAYHRVEVLGVIFNKIDITENSRHKLNDCEKYVRQYFSVANPGLNIYGFMPEYQRESQAASSCFLSTNAAPRSMDSEDTRTIREIESSVLHRLDIDTLLTDLKFITA</sequence>
<dbReference type="InterPro" id="IPR027417">
    <property type="entry name" value="P-loop_NTPase"/>
</dbReference>
<dbReference type="AlphaFoldDB" id="A0A0H5RAS9"/>
<dbReference type="Pfam" id="PF13500">
    <property type="entry name" value="AAA_26"/>
    <property type="match status" value="1"/>
</dbReference>
<organism evidence="2">
    <name type="scientific">Spongospora subterranea</name>
    <dbReference type="NCBI Taxonomy" id="70186"/>
    <lineage>
        <taxon>Eukaryota</taxon>
        <taxon>Sar</taxon>
        <taxon>Rhizaria</taxon>
        <taxon>Endomyxa</taxon>
        <taxon>Phytomyxea</taxon>
        <taxon>Plasmodiophorida</taxon>
        <taxon>Plasmodiophoridae</taxon>
        <taxon>Spongospora</taxon>
    </lineage>
</organism>
<dbReference type="SUPFAM" id="SSF52540">
    <property type="entry name" value="P-loop containing nucleoside triphosphate hydrolases"/>
    <property type="match status" value="1"/>
</dbReference>
<dbReference type="CDD" id="cd03109">
    <property type="entry name" value="DTBS"/>
    <property type="match status" value="1"/>
</dbReference>
<name>A0A0H5RAS9_9EUKA</name>
<keyword evidence="1" id="KW-0315">Glutamine amidotransferase</keyword>
<evidence type="ECO:0008006" key="3">
    <source>
        <dbReference type="Google" id="ProtNLM"/>
    </source>
</evidence>
<evidence type="ECO:0000313" key="2">
    <source>
        <dbReference type="EMBL" id="CRZ10886.1"/>
    </source>
</evidence>
<protein>
    <recommendedName>
        <fullName evidence="3">CobQ/CobB/MinD/ParA nucleotide binding domain-containing protein</fullName>
    </recommendedName>
</protein>
<accession>A0A0H5RAS9</accession>
<feature type="non-terminal residue" evidence="2">
    <location>
        <position position="1"/>
    </location>
</feature>
<reference evidence="2" key="1">
    <citation type="submission" date="2015-04" db="EMBL/GenBank/DDBJ databases">
        <title>The genome sequence of the plant pathogenic Rhizarian Plasmodiophora brassicae reveals insights in its biotrophic life cycle and the origin of chitin synthesis.</title>
        <authorList>
            <person name="Schwelm A."/>
            <person name="Fogelqvist J."/>
            <person name="Knaust A."/>
            <person name="Julke S."/>
            <person name="Lilja T."/>
            <person name="Dhandapani V."/>
            <person name="Bonilla-Rosso G."/>
            <person name="Karlsson M."/>
            <person name="Shevchenko A."/>
            <person name="Choi S.R."/>
            <person name="Kim H.G."/>
            <person name="Park J.Y."/>
            <person name="Lim Y.P."/>
            <person name="Ludwig-Muller J."/>
            <person name="Dixelius C."/>
        </authorList>
    </citation>
    <scope>NUCLEOTIDE SEQUENCE</scope>
    <source>
        <tissue evidence="2">Potato root galls</tissue>
    </source>
</reference>
<dbReference type="EMBL" id="HACM01010444">
    <property type="protein sequence ID" value="CRZ10886.1"/>
    <property type="molecule type" value="Transcribed_RNA"/>
</dbReference>
<evidence type="ECO:0000256" key="1">
    <source>
        <dbReference type="ARBA" id="ARBA00022962"/>
    </source>
</evidence>
<proteinExistence type="predicted"/>